<dbReference type="AlphaFoldDB" id="A0A9X0BVS0"/>
<sequence length="274" mass="30721">MAAANSQTFHLFPYLPPELRAMTWRASLPENDPPAIAPYQGGSWNHSPVPATSIHSMEWEYHFNLGVTRVKIPLTSVNHEARDVAITWAHKRGIEVIFNEVTGCNIYIRRHDPVRDIIWFGEGAFQSFARQCLDMQMASGQNAIIPVPIQIGQFAIPKNTLTDRWFMRSLRAAMHSFCGDVLVWIIADEHPSFHTNTNHEKAPPRWEVGATHEGESIFWDGLTGRLEVGGGAQILNDHSYERLIEAGHAIAERLAATTHGVTHFGLQAAYAVRL</sequence>
<evidence type="ECO:0000313" key="2">
    <source>
        <dbReference type="EMBL" id="KAJ5486538.1"/>
    </source>
</evidence>
<dbReference type="Proteomes" id="UP001147760">
    <property type="component" value="Unassembled WGS sequence"/>
</dbReference>
<dbReference type="OrthoDB" id="3546385at2759"/>
<reference evidence="2" key="2">
    <citation type="journal article" date="2023" name="IMA Fungus">
        <title>Comparative genomic study of the Penicillium genus elucidates a diverse pangenome and 15 lateral gene transfer events.</title>
        <authorList>
            <person name="Petersen C."/>
            <person name="Sorensen T."/>
            <person name="Nielsen M.R."/>
            <person name="Sondergaard T.E."/>
            <person name="Sorensen J.L."/>
            <person name="Fitzpatrick D.A."/>
            <person name="Frisvad J.C."/>
            <person name="Nielsen K.L."/>
        </authorList>
    </citation>
    <scope>NUCLEOTIDE SEQUENCE</scope>
    <source>
        <strain evidence="2">IBT 17660</strain>
    </source>
</reference>
<reference evidence="2" key="1">
    <citation type="submission" date="2022-12" db="EMBL/GenBank/DDBJ databases">
        <authorList>
            <person name="Petersen C."/>
        </authorList>
    </citation>
    <scope>NUCLEOTIDE SEQUENCE</scope>
    <source>
        <strain evidence="2">IBT 17660</strain>
    </source>
</reference>
<proteinExistence type="predicted"/>
<accession>A0A9X0BVS0</accession>
<dbReference type="PANTHER" id="PTHR35910">
    <property type="entry name" value="2EXR DOMAIN-CONTAINING PROTEIN"/>
    <property type="match status" value="1"/>
</dbReference>
<dbReference type="Pfam" id="PF20150">
    <property type="entry name" value="2EXR"/>
    <property type="match status" value="1"/>
</dbReference>
<evidence type="ECO:0000313" key="3">
    <source>
        <dbReference type="Proteomes" id="UP001147760"/>
    </source>
</evidence>
<comment type="caution">
    <text evidence="2">The sequence shown here is derived from an EMBL/GenBank/DDBJ whole genome shotgun (WGS) entry which is preliminary data.</text>
</comment>
<dbReference type="InterPro" id="IPR045518">
    <property type="entry name" value="2EXR"/>
</dbReference>
<gene>
    <name evidence="2" type="ORF">N7530_000838</name>
</gene>
<protein>
    <recommendedName>
        <fullName evidence="1">2EXR domain-containing protein</fullName>
    </recommendedName>
</protein>
<dbReference type="EMBL" id="JAPWDO010000001">
    <property type="protein sequence ID" value="KAJ5486538.1"/>
    <property type="molecule type" value="Genomic_DNA"/>
</dbReference>
<keyword evidence="3" id="KW-1185">Reference proteome</keyword>
<name>A0A9X0BVS0_9EURO</name>
<dbReference type="PANTHER" id="PTHR35910:SF6">
    <property type="entry name" value="2EXR DOMAIN-CONTAINING PROTEIN"/>
    <property type="match status" value="1"/>
</dbReference>
<feature type="domain" description="2EXR" evidence="1">
    <location>
        <begin position="9"/>
        <end position="98"/>
    </location>
</feature>
<organism evidence="2 3">
    <name type="scientific">Penicillium desertorum</name>
    <dbReference type="NCBI Taxonomy" id="1303715"/>
    <lineage>
        <taxon>Eukaryota</taxon>
        <taxon>Fungi</taxon>
        <taxon>Dikarya</taxon>
        <taxon>Ascomycota</taxon>
        <taxon>Pezizomycotina</taxon>
        <taxon>Eurotiomycetes</taxon>
        <taxon>Eurotiomycetidae</taxon>
        <taxon>Eurotiales</taxon>
        <taxon>Aspergillaceae</taxon>
        <taxon>Penicillium</taxon>
    </lineage>
</organism>
<evidence type="ECO:0000259" key="1">
    <source>
        <dbReference type="Pfam" id="PF20150"/>
    </source>
</evidence>